<evidence type="ECO:0000313" key="2">
    <source>
        <dbReference type="EMBL" id="OXM16517.1"/>
    </source>
</evidence>
<dbReference type="RefSeq" id="WP_089523601.1">
    <property type="nucleotide sequence ID" value="NZ_NMUQ01000001.1"/>
</dbReference>
<evidence type="ECO:0000313" key="3">
    <source>
        <dbReference type="Proteomes" id="UP000215145"/>
    </source>
</evidence>
<proteinExistence type="predicted"/>
<dbReference type="OrthoDB" id="2351707at2"/>
<reference evidence="2 3" key="1">
    <citation type="submission" date="2017-07" db="EMBL/GenBank/DDBJ databases">
        <title>Paenibacillus herberti R33 genome sequencing and assembly.</title>
        <authorList>
            <person name="Su W."/>
        </authorList>
    </citation>
    <scope>NUCLEOTIDE SEQUENCE [LARGE SCALE GENOMIC DNA]</scope>
    <source>
        <strain evidence="2 3">R33</strain>
    </source>
</reference>
<dbReference type="EMBL" id="NMUQ01000001">
    <property type="protein sequence ID" value="OXM16517.1"/>
    <property type="molecule type" value="Genomic_DNA"/>
</dbReference>
<dbReference type="AlphaFoldDB" id="A0A229P350"/>
<organism evidence="2 3">
    <name type="scientific">Paenibacillus herberti</name>
    <dbReference type="NCBI Taxonomy" id="1619309"/>
    <lineage>
        <taxon>Bacteria</taxon>
        <taxon>Bacillati</taxon>
        <taxon>Bacillota</taxon>
        <taxon>Bacilli</taxon>
        <taxon>Bacillales</taxon>
        <taxon>Paenibacillaceae</taxon>
        <taxon>Paenibacillus</taxon>
    </lineage>
</organism>
<evidence type="ECO:0000256" key="1">
    <source>
        <dbReference type="SAM" id="SignalP"/>
    </source>
</evidence>
<accession>A0A229P350</accession>
<sequence>MKNKKRYISFMAILALSLFAVFVSNAEKKTPFYFSKHFVISENGVSEDGMAQGGTYEVWFNDKGHYRYEVTSGNFAGDFEVWDGEKLYQYTKIINDMMIRDFSESGKKGRVIPHSYFGDSYEKALKNQSMGKLTKQEKKDAKGIKQEFKKEKDNGKISYSFTEDGVPLESSLESNGKMVHQLKLDLMEDISSFDDKMLIVDLSSNPNINHLK</sequence>
<protein>
    <submittedName>
        <fullName evidence="2">Uncharacterized protein</fullName>
    </submittedName>
</protein>
<feature type="signal peptide" evidence="1">
    <location>
        <begin position="1"/>
        <end position="26"/>
    </location>
</feature>
<name>A0A229P350_9BACL</name>
<dbReference type="Proteomes" id="UP000215145">
    <property type="component" value="Unassembled WGS sequence"/>
</dbReference>
<comment type="caution">
    <text evidence="2">The sequence shown here is derived from an EMBL/GenBank/DDBJ whole genome shotgun (WGS) entry which is preliminary data.</text>
</comment>
<feature type="chain" id="PRO_5038369264" evidence="1">
    <location>
        <begin position="27"/>
        <end position="212"/>
    </location>
</feature>
<gene>
    <name evidence="2" type="ORF">CGZ75_07540</name>
</gene>
<keyword evidence="1" id="KW-0732">Signal</keyword>
<keyword evidence="3" id="KW-1185">Reference proteome</keyword>